<dbReference type="AlphaFoldDB" id="A0AAF0GLU9"/>
<feature type="domain" description="IrrE N-terminal-like" evidence="1">
    <location>
        <begin position="27"/>
        <end position="116"/>
    </location>
</feature>
<sequence length="144" mass="17128">MAKDWVLKEANKLIDKYKFSTPYELIEELGINLQWFDLGTNIMGYNTENNRIPTIVLNTRMDDRAATSVAYHELGHYKCHKGINTNFFTRNSLKHMQMGYESEANLFMFKLLFKDKLNITDSNKYKMLDYYSLPHWMAVYFDKI</sequence>
<dbReference type="InterPro" id="IPR010359">
    <property type="entry name" value="IrrE_HExxH"/>
</dbReference>
<protein>
    <submittedName>
        <fullName evidence="2">ImmA/IrrE family metallo-endopeptidase</fullName>
    </submittedName>
</protein>
<name>A0AAF0GLU9_LATSK</name>
<dbReference type="RefSeq" id="WP_280102658.1">
    <property type="nucleotide sequence ID" value="NZ_CP122959.1"/>
</dbReference>
<proteinExistence type="predicted"/>
<dbReference type="EMBL" id="CP122959">
    <property type="protein sequence ID" value="WGI18592.1"/>
    <property type="molecule type" value="Genomic_DNA"/>
</dbReference>
<evidence type="ECO:0000313" key="2">
    <source>
        <dbReference type="EMBL" id="WGI18592.1"/>
    </source>
</evidence>
<reference evidence="2" key="1">
    <citation type="submission" date="2023-04" db="EMBL/GenBank/DDBJ databases">
        <title>Novel strain of Lactilactobacillus sakei and use thereof.</title>
        <authorList>
            <person name="Kim S.Y."/>
        </authorList>
    </citation>
    <scope>NUCLEOTIDE SEQUENCE</scope>
    <source>
        <strain evidence="2">HUP1</strain>
    </source>
</reference>
<evidence type="ECO:0000259" key="1">
    <source>
        <dbReference type="Pfam" id="PF06114"/>
    </source>
</evidence>
<dbReference type="Pfam" id="PF06114">
    <property type="entry name" value="Peptidase_M78"/>
    <property type="match status" value="1"/>
</dbReference>
<gene>
    <name evidence="2" type="ORF">QBD03_07490</name>
</gene>
<dbReference type="Proteomes" id="UP001179858">
    <property type="component" value="Chromosome"/>
</dbReference>
<dbReference type="Gene3D" id="1.10.10.2910">
    <property type="match status" value="1"/>
</dbReference>
<evidence type="ECO:0000313" key="3">
    <source>
        <dbReference type="Proteomes" id="UP001179858"/>
    </source>
</evidence>
<accession>A0AAF0GLU9</accession>
<organism evidence="2 3">
    <name type="scientific">Latilactobacillus sakei</name>
    <name type="common">Lactobacillus sakei</name>
    <dbReference type="NCBI Taxonomy" id="1599"/>
    <lineage>
        <taxon>Bacteria</taxon>
        <taxon>Bacillati</taxon>
        <taxon>Bacillota</taxon>
        <taxon>Bacilli</taxon>
        <taxon>Lactobacillales</taxon>
        <taxon>Lactobacillaceae</taxon>
        <taxon>Latilactobacillus</taxon>
    </lineage>
</organism>